<gene>
    <name evidence="2" type="ORF">CONPUDRAFT_159151</name>
    <name evidence="3" type="ORF">CONPUDRAFT_159155</name>
</gene>
<accession>A0A5M3MAR1</accession>
<comment type="caution">
    <text evidence="3">The sequence shown here is derived from an EMBL/GenBank/DDBJ whole genome shotgun (WGS) entry which is preliminary data.</text>
</comment>
<dbReference type="RefSeq" id="XP_007774402.1">
    <property type="nucleotide sequence ID" value="XM_007776212.1"/>
</dbReference>
<dbReference type="Proteomes" id="UP000053558">
    <property type="component" value="Unassembled WGS sequence"/>
</dbReference>
<dbReference type="KEGG" id="cput:CONPUDRAFT_159151"/>
<evidence type="ECO:0000313" key="4">
    <source>
        <dbReference type="Proteomes" id="UP000053558"/>
    </source>
</evidence>
<dbReference type="AlphaFoldDB" id="A0A5M3MAR1"/>
<dbReference type="GeneID" id="19204042"/>
<feature type="transmembrane region" description="Helical" evidence="1">
    <location>
        <begin position="28"/>
        <end position="50"/>
    </location>
</feature>
<dbReference type="EMBL" id="JH711588">
    <property type="protein sequence ID" value="EIW75716.1"/>
    <property type="molecule type" value="Genomic_DNA"/>
</dbReference>
<reference evidence="4" key="1">
    <citation type="journal article" date="2012" name="Science">
        <title>The Paleozoic origin of enzymatic lignin decomposition reconstructed from 31 fungal genomes.</title>
        <authorList>
            <person name="Floudas D."/>
            <person name="Binder M."/>
            <person name="Riley R."/>
            <person name="Barry K."/>
            <person name="Blanchette R.A."/>
            <person name="Henrissat B."/>
            <person name="Martinez A.T."/>
            <person name="Otillar R."/>
            <person name="Spatafora J.W."/>
            <person name="Yadav J.S."/>
            <person name="Aerts A."/>
            <person name="Benoit I."/>
            <person name="Boyd A."/>
            <person name="Carlson A."/>
            <person name="Copeland A."/>
            <person name="Coutinho P.M."/>
            <person name="de Vries R.P."/>
            <person name="Ferreira P."/>
            <person name="Findley K."/>
            <person name="Foster B."/>
            <person name="Gaskell J."/>
            <person name="Glotzer D."/>
            <person name="Gorecki P."/>
            <person name="Heitman J."/>
            <person name="Hesse C."/>
            <person name="Hori C."/>
            <person name="Igarashi K."/>
            <person name="Jurgens J.A."/>
            <person name="Kallen N."/>
            <person name="Kersten P."/>
            <person name="Kohler A."/>
            <person name="Kuees U."/>
            <person name="Kumar T.K.A."/>
            <person name="Kuo A."/>
            <person name="LaButti K."/>
            <person name="Larrondo L.F."/>
            <person name="Lindquist E."/>
            <person name="Ling A."/>
            <person name="Lombard V."/>
            <person name="Lucas S."/>
            <person name="Lundell T."/>
            <person name="Martin R."/>
            <person name="McLaughlin D.J."/>
            <person name="Morgenstern I."/>
            <person name="Morin E."/>
            <person name="Murat C."/>
            <person name="Nagy L.G."/>
            <person name="Nolan M."/>
            <person name="Ohm R.A."/>
            <person name="Patyshakuliyeva A."/>
            <person name="Rokas A."/>
            <person name="Ruiz-Duenas F.J."/>
            <person name="Sabat G."/>
            <person name="Salamov A."/>
            <person name="Samejima M."/>
            <person name="Schmutz J."/>
            <person name="Slot J.C."/>
            <person name="St John F."/>
            <person name="Stenlid J."/>
            <person name="Sun H."/>
            <person name="Sun S."/>
            <person name="Syed K."/>
            <person name="Tsang A."/>
            <person name="Wiebenga A."/>
            <person name="Young D."/>
            <person name="Pisabarro A."/>
            <person name="Eastwood D.C."/>
            <person name="Martin F."/>
            <person name="Cullen D."/>
            <person name="Grigoriev I.V."/>
            <person name="Hibbett D.S."/>
        </authorList>
    </citation>
    <scope>NUCLEOTIDE SEQUENCE [LARGE SCALE GENOMIC DNA]</scope>
    <source>
        <strain evidence="4">RWD-64-598 SS2</strain>
    </source>
</reference>
<evidence type="ECO:0000313" key="3">
    <source>
        <dbReference type="EMBL" id="EIW75721.1"/>
    </source>
</evidence>
<name>A0A5M3MAR1_CONPW</name>
<evidence type="ECO:0000313" key="2">
    <source>
        <dbReference type="EMBL" id="EIW75716.1"/>
    </source>
</evidence>
<reference evidence="3" key="2">
    <citation type="submission" date="2012-05" db="EMBL/GenBank/DDBJ databases">
        <title>The Paleozoic origin of enzymatic mechanisms for lignin decomposition reconstructed using 31 fungal genomes.</title>
        <authorList>
            <consortium name="US DOE Joint Genome Institute (JGI-PGF)"/>
            <person name="Floudas D."/>
            <person name="Binder M."/>
            <person name="Riley R."/>
            <person name="Barry K."/>
            <person name="Blanchette R.A."/>
            <person name="Henrissat B."/>
            <person name="Martinez A.T."/>
            <person name="Otillar R."/>
            <person name="Spatafora J.W."/>
            <person name="Yadav J.S."/>
            <person name="Aerts A."/>
            <person name="Benoit I."/>
            <person name="Boyd A."/>
            <person name="Carlson A."/>
            <person name="Copeland A."/>
            <person name="Coutinho P.M."/>
            <person name="de Vries R.P."/>
            <person name="Ferreira P."/>
            <person name="Findley K."/>
            <person name="Foster B."/>
            <person name="Gaskell J."/>
            <person name="Glotzer D."/>
            <person name="Gorecki P."/>
            <person name="Heitman J."/>
            <person name="Hesse C."/>
            <person name="Hori C."/>
            <person name="Igarashi K."/>
            <person name="Jurgens J.A."/>
            <person name="Kallen N."/>
            <person name="Kersten P."/>
            <person name="Kohler A."/>
            <person name="Kues U."/>
            <person name="Kumar T.K."/>
            <person name="Kuo A."/>
            <person name="LaButti K."/>
            <person name="Larrondo L.F."/>
            <person name="Lindquist E."/>
            <person name="Ling A."/>
            <person name="Lombard V."/>
            <person name="Lucas S."/>
            <person name="Lundell T."/>
            <person name="Martin R."/>
            <person name="McLaughlin D.J."/>
            <person name="Morgenstern I."/>
            <person name="Morin E."/>
            <person name="Murat C."/>
            <person name="Nagy L.G."/>
            <person name="Nolan M."/>
            <person name="Ohm R.A."/>
            <person name="Patyshakuliyeva A."/>
            <person name="Rokas A."/>
            <person name="Ruiz-Duenas F.J."/>
            <person name="Sabat G."/>
            <person name="Salamov A."/>
            <person name="Samejima M."/>
            <person name="Schmutz J."/>
            <person name="Slot J.C."/>
            <person name="St. John F."/>
            <person name="Stenlid J."/>
            <person name="Sun H."/>
            <person name="Sun S."/>
            <person name="Syed K."/>
            <person name="Tsang A."/>
            <person name="Wiebenga A."/>
            <person name="Young D."/>
            <person name="Pisabarro A."/>
            <person name="Eastwood D.C."/>
            <person name="Martin F."/>
            <person name="Cullen D."/>
            <person name="Grigoriev I.V."/>
            <person name="Hibbett D.S."/>
        </authorList>
    </citation>
    <scope>NUCLEOTIDE SEQUENCE</scope>
    <source>
        <strain evidence="3">RWD-64-598 SS2</strain>
    </source>
</reference>
<keyword evidence="1" id="KW-0812">Transmembrane</keyword>
<dbReference type="EMBL" id="JH711588">
    <property type="protein sequence ID" value="EIW75721.1"/>
    <property type="molecule type" value="Genomic_DNA"/>
</dbReference>
<organism evidence="3 4">
    <name type="scientific">Coniophora puteana (strain RWD-64-598)</name>
    <name type="common">Brown rot fungus</name>
    <dbReference type="NCBI Taxonomy" id="741705"/>
    <lineage>
        <taxon>Eukaryota</taxon>
        <taxon>Fungi</taxon>
        <taxon>Dikarya</taxon>
        <taxon>Basidiomycota</taxon>
        <taxon>Agaricomycotina</taxon>
        <taxon>Agaricomycetes</taxon>
        <taxon>Agaricomycetidae</taxon>
        <taxon>Boletales</taxon>
        <taxon>Coniophorineae</taxon>
        <taxon>Coniophoraceae</taxon>
        <taxon>Coniophora</taxon>
    </lineage>
</organism>
<dbReference type="RefSeq" id="XP_007774399.1">
    <property type="nucleotide sequence ID" value="XM_007776209.1"/>
</dbReference>
<keyword evidence="4" id="KW-1185">Reference proteome</keyword>
<keyword evidence="1" id="KW-1133">Transmembrane helix</keyword>
<evidence type="ECO:0000256" key="1">
    <source>
        <dbReference type="SAM" id="Phobius"/>
    </source>
</evidence>
<proteinExistence type="predicted"/>
<protein>
    <submittedName>
        <fullName evidence="3">Uncharacterized protein</fullName>
    </submittedName>
</protein>
<keyword evidence="1" id="KW-0472">Membrane</keyword>
<dbReference type="GeneID" id="19204044"/>
<sequence length="134" mass="14417">MTCPSFPAVPDPILPVPSRFRFFLPSPLLPPLVVVPTVFAVLAVLAVPALPSLLVNGHRMPPGPLHRFSRLPSQWSARLSPNMASRLPTSILPPVSPFPRPSPSPPPVSRTHVLLARGSPLCIPSFNARATIFT</sequence>
<dbReference type="KEGG" id="cput:CONPUDRAFT_159155"/>